<protein>
    <submittedName>
        <fullName evidence="1">Uncharacterized protein</fullName>
    </submittedName>
</protein>
<dbReference type="AlphaFoldDB" id="A0AAD5T6J1"/>
<evidence type="ECO:0000313" key="2">
    <source>
        <dbReference type="Proteomes" id="UP001211907"/>
    </source>
</evidence>
<name>A0AAD5T6J1_9FUNG</name>
<sequence length="198" mass="21188">MHRIAPLLNTGGPDPVLKMMRLFEHLVDAGYPIASDLVARVVQQAKDKLPKKKEFKLTESASRFADGQMFGQTLLRCRTPMRHTAFGISVATLTSGLMSSISSTTPLRRNIGLVKSVANSSNPDAATDQQTLSATASFSSSSFTSSFSSSSSSYSSYSFDGSSSSSSFDQPGASSDFPHSLTMRLEERALLVSAMAIL</sequence>
<comment type="caution">
    <text evidence="1">The sequence shown here is derived from an EMBL/GenBank/DDBJ whole genome shotgun (WGS) entry which is preliminary data.</text>
</comment>
<dbReference type="EMBL" id="JADGJH010000415">
    <property type="protein sequence ID" value="KAJ3129598.1"/>
    <property type="molecule type" value="Genomic_DNA"/>
</dbReference>
<keyword evidence="2" id="KW-1185">Reference proteome</keyword>
<proteinExistence type="predicted"/>
<reference evidence="1" key="1">
    <citation type="submission" date="2020-05" db="EMBL/GenBank/DDBJ databases">
        <title>Phylogenomic resolution of chytrid fungi.</title>
        <authorList>
            <person name="Stajich J.E."/>
            <person name="Amses K."/>
            <person name="Simmons R."/>
            <person name="Seto K."/>
            <person name="Myers J."/>
            <person name="Bonds A."/>
            <person name="Quandt C.A."/>
            <person name="Barry K."/>
            <person name="Liu P."/>
            <person name="Grigoriev I."/>
            <person name="Longcore J.E."/>
            <person name="James T.Y."/>
        </authorList>
    </citation>
    <scope>NUCLEOTIDE SEQUENCE</scope>
    <source>
        <strain evidence="1">JEL0513</strain>
    </source>
</reference>
<dbReference type="Proteomes" id="UP001211907">
    <property type="component" value="Unassembled WGS sequence"/>
</dbReference>
<evidence type="ECO:0000313" key="1">
    <source>
        <dbReference type="EMBL" id="KAJ3129598.1"/>
    </source>
</evidence>
<gene>
    <name evidence="1" type="ORF">HK100_008505</name>
</gene>
<accession>A0AAD5T6J1</accession>
<organism evidence="1 2">
    <name type="scientific">Physocladia obscura</name>
    <dbReference type="NCBI Taxonomy" id="109957"/>
    <lineage>
        <taxon>Eukaryota</taxon>
        <taxon>Fungi</taxon>
        <taxon>Fungi incertae sedis</taxon>
        <taxon>Chytridiomycota</taxon>
        <taxon>Chytridiomycota incertae sedis</taxon>
        <taxon>Chytridiomycetes</taxon>
        <taxon>Chytridiales</taxon>
        <taxon>Chytriomycetaceae</taxon>
        <taxon>Physocladia</taxon>
    </lineage>
</organism>